<keyword evidence="7 8" id="KW-0472">Membrane</keyword>
<dbReference type="InterPro" id="IPR001463">
    <property type="entry name" value="Na/Ala_symport"/>
</dbReference>
<evidence type="ECO:0000256" key="5">
    <source>
        <dbReference type="ARBA" id="ARBA00022692"/>
    </source>
</evidence>
<accession>A0A7Y9GNM3</accession>
<proteinExistence type="inferred from homology"/>
<comment type="similarity">
    <text evidence="2">Belongs to the alanine or glycine:cation symporter (AGCS) (TC 2.A.25) family.</text>
</comment>
<organism evidence="9 10">
    <name type="scientific">Microbacterium immunditiarum</name>
    <dbReference type="NCBI Taxonomy" id="337480"/>
    <lineage>
        <taxon>Bacteria</taxon>
        <taxon>Bacillati</taxon>
        <taxon>Actinomycetota</taxon>
        <taxon>Actinomycetes</taxon>
        <taxon>Micrococcales</taxon>
        <taxon>Microbacteriaceae</taxon>
        <taxon>Microbacterium</taxon>
    </lineage>
</organism>
<comment type="caution">
    <text evidence="9">The sequence shown here is derived from an EMBL/GenBank/DDBJ whole genome shotgun (WGS) entry which is preliminary data.</text>
</comment>
<evidence type="ECO:0000256" key="1">
    <source>
        <dbReference type="ARBA" id="ARBA00004651"/>
    </source>
</evidence>
<name>A0A7Y9GNM3_9MICO</name>
<evidence type="ECO:0000256" key="8">
    <source>
        <dbReference type="SAM" id="Phobius"/>
    </source>
</evidence>
<dbReference type="Pfam" id="PF01235">
    <property type="entry name" value="Na_Ala_symp"/>
    <property type="match status" value="1"/>
</dbReference>
<evidence type="ECO:0000313" key="10">
    <source>
        <dbReference type="Proteomes" id="UP000576969"/>
    </source>
</evidence>
<evidence type="ECO:0000256" key="2">
    <source>
        <dbReference type="ARBA" id="ARBA00009261"/>
    </source>
</evidence>
<dbReference type="RefSeq" id="WP_343048696.1">
    <property type="nucleotide sequence ID" value="NZ_JACCBV010000001.1"/>
</dbReference>
<comment type="subcellular location">
    <subcellularLocation>
        <location evidence="1">Cell membrane</location>
        <topology evidence="1">Multi-pass membrane protein</topology>
    </subcellularLocation>
</comment>
<feature type="transmembrane region" description="Helical" evidence="8">
    <location>
        <begin position="12"/>
        <end position="36"/>
    </location>
</feature>
<evidence type="ECO:0000256" key="3">
    <source>
        <dbReference type="ARBA" id="ARBA00022448"/>
    </source>
</evidence>
<dbReference type="Proteomes" id="UP000576969">
    <property type="component" value="Unassembled WGS sequence"/>
</dbReference>
<evidence type="ECO:0000256" key="6">
    <source>
        <dbReference type="ARBA" id="ARBA00022989"/>
    </source>
</evidence>
<protein>
    <submittedName>
        <fullName evidence="9">Na+/alanine symporter</fullName>
    </submittedName>
</protein>
<dbReference type="AlphaFoldDB" id="A0A7Y9GNM3"/>
<reference evidence="9 10" key="1">
    <citation type="submission" date="2020-07" db="EMBL/GenBank/DDBJ databases">
        <title>Sequencing the genomes of 1000 actinobacteria strains.</title>
        <authorList>
            <person name="Klenk H.-P."/>
        </authorList>
    </citation>
    <scope>NUCLEOTIDE SEQUENCE [LARGE SCALE GENOMIC DNA]</scope>
    <source>
        <strain evidence="9 10">DSM 24662</strain>
    </source>
</reference>
<evidence type="ECO:0000256" key="7">
    <source>
        <dbReference type="ARBA" id="ARBA00023136"/>
    </source>
</evidence>
<dbReference type="EMBL" id="JACCBV010000001">
    <property type="protein sequence ID" value="NYE19801.1"/>
    <property type="molecule type" value="Genomic_DNA"/>
</dbReference>
<keyword evidence="10" id="KW-1185">Reference proteome</keyword>
<gene>
    <name evidence="9" type="ORF">BJ991_001829</name>
</gene>
<keyword evidence="4" id="KW-1003">Cell membrane</keyword>
<evidence type="ECO:0000313" key="9">
    <source>
        <dbReference type="EMBL" id="NYE19801.1"/>
    </source>
</evidence>
<keyword evidence="6 8" id="KW-1133">Transmembrane helix</keyword>
<keyword evidence="5 8" id="KW-0812">Transmembrane</keyword>
<dbReference type="GO" id="GO:0005886">
    <property type="term" value="C:plasma membrane"/>
    <property type="evidence" value="ECO:0007669"/>
    <property type="project" value="UniProtKB-SubCell"/>
</dbReference>
<keyword evidence="3" id="KW-0813">Transport</keyword>
<sequence length="68" mass="7048">MSADLVWSFADGAMGFMALVNLIAIALLSGIAFRLLKDYTHSGVRGRIRSSPATACPTSAASTSGRTS</sequence>
<evidence type="ECO:0000256" key="4">
    <source>
        <dbReference type="ARBA" id="ARBA00022475"/>
    </source>
</evidence>
<dbReference type="GO" id="GO:0005283">
    <property type="term" value="F:amino acid:sodium symporter activity"/>
    <property type="evidence" value="ECO:0007669"/>
    <property type="project" value="InterPro"/>
</dbReference>